<feature type="domain" description="Peptidase M15C" evidence="1">
    <location>
        <begin position="58"/>
        <end position="123"/>
    </location>
</feature>
<name>A0A4C7AIW8_ECOLX</name>
<organism evidence="2">
    <name type="scientific">Escherichia coli</name>
    <dbReference type="NCBI Taxonomy" id="562"/>
    <lineage>
        <taxon>Bacteria</taxon>
        <taxon>Pseudomonadati</taxon>
        <taxon>Pseudomonadota</taxon>
        <taxon>Gammaproteobacteria</taxon>
        <taxon>Enterobacterales</taxon>
        <taxon>Enterobacteriaceae</taxon>
        <taxon>Escherichia</taxon>
    </lineage>
</organism>
<sequence length="130" mass="14705">MANNFKFSQRSENNLRGVHPDLVKVVRLALELSPVDFGITEGLRTVERQKQLVAEGKSQTMNSRHLSGHAVDVFAYPTPTGSWDWQYYQQISQAFKQAGKNLGIPVEWGGDWKTLKDGPHFQLPYADYPA</sequence>
<dbReference type="CDD" id="cd14845">
    <property type="entry name" value="L-Ala-D-Glu_peptidase_like"/>
    <property type="match status" value="1"/>
</dbReference>
<accession>A0A4C7AIW8</accession>
<reference evidence="2" key="1">
    <citation type="submission" date="2018-04" db="EMBL/GenBank/DDBJ databases">
        <title>Large scale genomics of bovine and human commensal E. coli to reveal the emerging process of EHEC.</title>
        <authorList>
            <person name="Arimizu Y."/>
            <person name="Ogura Y."/>
        </authorList>
    </citation>
    <scope>NUCLEOTIDE SEQUENCE</scope>
    <source>
        <strain evidence="2">JML131</strain>
    </source>
</reference>
<dbReference type="Pfam" id="PF13539">
    <property type="entry name" value="Peptidase_M15_4"/>
    <property type="match status" value="1"/>
</dbReference>
<dbReference type="RefSeq" id="WP_266188916.1">
    <property type="nucleotide sequence ID" value="NZ_JAPJSU010000017.1"/>
</dbReference>
<comment type="caution">
    <text evidence="2">The sequence shown here is derived from an EMBL/GenBank/DDBJ whole genome shotgun (WGS) entry which is preliminary data.</text>
</comment>
<dbReference type="GO" id="GO:0008233">
    <property type="term" value="F:peptidase activity"/>
    <property type="evidence" value="ECO:0007669"/>
    <property type="project" value="InterPro"/>
</dbReference>
<protein>
    <submittedName>
        <fullName evidence="2">Phage endolysin</fullName>
    </submittedName>
</protein>
<dbReference type="InterPro" id="IPR009045">
    <property type="entry name" value="Zn_M74/Hedgehog-like"/>
</dbReference>
<dbReference type="InterPro" id="IPR039561">
    <property type="entry name" value="Peptidase_M15C"/>
</dbReference>
<evidence type="ECO:0000313" key="2">
    <source>
        <dbReference type="EMBL" id="GDA59929.1"/>
    </source>
</evidence>
<dbReference type="AlphaFoldDB" id="A0A4C7AIW8"/>
<dbReference type="EMBL" id="BFQM01000034">
    <property type="protein sequence ID" value="GDA59929.1"/>
    <property type="molecule type" value="Genomic_DNA"/>
</dbReference>
<evidence type="ECO:0000259" key="1">
    <source>
        <dbReference type="Pfam" id="PF13539"/>
    </source>
</evidence>
<gene>
    <name evidence="2" type="ORF">HmCmsJML131_02285</name>
</gene>
<proteinExistence type="predicted"/>
<dbReference type="SUPFAM" id="SSF55166">
    <property type="entry name" value="Hedgehog/DD-peptidase"/>
    <property type="match status" value="1"/>
</dbReference>
<dbReference type="Gene3D" id="3.30.1380.10">
    <property type="match status" value="1"/>
</dbReference>